<sequence length="271" mass="30974">MGCCESGRAQEIDSEDIIFKVEISLNLFKLSARDIDRLAHRFCTNLIITKAHFSAICKELKLEPDSLAYEFLETFYDPLCCGYPVVRLSTLGILLGSGSQNSKLILLFKNYDIDLSNMLEQVEIRKMCDDVVSISFQHIVSFASRKCSENIQLAIADYRTKLTSIKNTVAQYFTNIIMQDKRRISLNEFTDVFQKSELESFLTPHNLRISSRGLLKVVFRTVEAVNIMMSEDIAVDKELEDKLCLRFKKNTKKNDKSKSLDIIPVTVSQVK</sequence>
<dbReference type="AlphaFoldDB" id="A0A1R2CHT0"/>
<name>A0A1R2CHT0_9CILI</name>
<organism evidence="1 2">
    <name type="scientific">Stentor coeruleus</name>
    <dbReference type="NCBI Taxonomy" id="5963"/>
    <lineage>
        <taxon>Eukaryota</taxon>
        <taxon>Sar</taxon>
        <taxon>Alveolata</taxon>
        <taxon>Ciliophora</taxon>
        <taxon>Postciliodesmatophora</taxon>
        <taxon>Heterotrichea</taxon>
        <taxon>Heterotrichida</taxon>
        <taxon>Stentoridae</taxon>
        <taxon>Stentor</taxon>
    </lineage>
</organism>
<proteinExistence type="predicted"/>
<dbReference type="EMBL" id="MPUH01000149">
    <property type="protein sequence ID" value="OMJ88510.1"/>
    <property type="molecule type" value="Genomic_DNA"/>
</dbReference>
<comment type="caution">
    <text evidence="1">The sequence shown here is derived from an EMBL/GenBank/DDBJ whole genome shotgun (WGS) entry which is preliminary data.</text>
</comment>
<evidence type="ECO:0000313" key="2">
    <source>
        <dbReference type="Proteomes" id="UP000187209"/>
    </source>
</evidence>
<evidence type="ECO:0008006" key="3">
    <source>
        <dbReference type="Google" id="ProtNLM"/>
    </source>
</evidence>
<dbReference type="Gene3D" id="1.10.238.10">
    <property type="entry name" value="EF-hand"/>
    <property type="match status" value="1"/>
</dbReference>
<protein>
    <recommendedName>
        <fullName evidence="3">EF-hand domain-containing protein</fullName>
    </recommendedName>
</protein>
<keyword evidence="2" id="KW-1185">Reference proteome</keyword>
<accession>A0A1R2CHT0</accession>
<reference evidence="1 2" key="1">
    <citation type="submission" date="2016-11" db="EMBL/GenBank/DDBJ databases">
        <title>The macronuclear genome of Stentor coeruleus: a giant cell with tiny introns.</title>
        <authorList>
            <person name="Slabodnick M."/>
            <person name="Ruby J.G."/>
            <person name="Reiff S.B."/>
            <person name="Swart E.C."/>
            <person name="Gosai S."/>
            <person name="Prabakaran S."/>
            <person name="Witkowska E."/>
            <person name="Larue G.E."/>
            <person name="Fisher S."/>
            <person name="Freeman R.M."/>
            <person name="Gunawardena J."/>
            <person name="Chu W."/>
            <person name="Stover N.A."/>
            <person name="Gregory B.D."/>
            <person name="Nowacki M."/>
            <person name="Derisi J."/>
            <person name="Roy S.W."/>
            <person name="Marshall W.F."/>
            <person name="Sood P."/>
        </authorList>
    </citation>
    <scope>NUCLEOTIDE SEQUENCE [LARGE SCALE GENOMIC DNA]</scope>
    <source>
        <strain evidence="1">WM001</strain>
    </source>
</reference>
<dbReference type="Proteomes" id="UP000187209">
    <property type="component" value="Unassembled WGS sequence"/>
</dbReference>
<evidence type="ECO:0000313" key="1">
    <source>
        <dbReference type="EMBL" id="OMJ88510.1"/>
    </source>
</evidence>
<dbReference type="OrthoDB" id="324823at2759"/>
<gene>
    <name evidence="1" type="ORF">SteCoe_9548</name>
</gene>